<dbReference type="STRING" id="926571.NVIE_010670"/>
<accession>A0A060HID0</accession>
<dbReference type="Proteomes" id="UP000027093">
    <property type="component" value="Chromosome"/>
</dbReference>
<organism evidence="1 2">
    <name type="scientific">Nitrososphaera viennensis EN76</name>
    <dbReference type="NCBI Taxonomy" id="926571"/>
    <lineage>
        <taxon>Archaea</taxon>
        <taxon>Nitrososphaerota</taxon>
        <taxon>Nitrososphaeria</taxon>
        <taxon>Nitrososphaerales</taxon>
        <taxon>Nitrososphaeraceae</taxon>
        <taxon>Nitrososphaera</taxon>
    </lineage>
</organism>
<reference evidence="1 2" key="1">
    <citation type="journal article" date="2014" name="Int. J. Syst. Evol. Microbiol.">
        <title>Nitrososphaera viennensis gen. nov., sp. nov., an aerobic and mesophilic, ammonia-oxidizing archaeon from soil and a member of the archaeal phylum Thaumarchaeota.</title>
        <authorList>
            <person name="Stieglmeier M."/>
            <person name="Klingl A."/>
            <person name="Alves R.J."/>
            <person name="Rittmann S.K."/>
            <person name="Melcher M."/>
            <person name="Leisch N."/>
            <person name="Schleper C."/>
        </authorList>
    </citation>
    <scope>NUCLEOTIDE SEQUENCE [LARGE SCALE GENOMIC DNA]</scope>
    <source>
        <strain evidence="1">EN76</strain>
    </source>
</reference>
<proteinExistence type="predicted"/>
<protein>
    <submittedName>
        <fullName evidence="1">Uncharacterized protein</fullName>
    </submittedName>
</protein>
<dbReference type="AlphaFoldDB" id="A0A060HID0"/>
<dbReference type="KEGG" id="nvn:NVIE_010670"/>
<keyword evidence="2" id="KW-1185">Reference proteome</keyword>
<sequence length="132" mass="14902">MTHKRTRIACSLEISIEPWKKLIVHEVIEYDFEDLVRIVLSQSRAAGGGIASMNWCNGLVFQHATFPDTESVVREKLKGTIHYSSVVFAKKDKFERQIVKENGTLNLVDVSANPIFFQLTEALKSAHAGRRS</sequence>
<gene>
    <name evidence="1" type="ORF">NVIE_010670</name>
</gene>
<dbReference type="EMBL" id="CP007536">
    <property type="protein sequence ID" value="AIC15293.1"/>
    <property type="molecule type" value="Genomic_DNA"/>
</dbReference>
<evidence type="ECO:0000313" key="1">
    <source>
        <dbReference type="EMBL" id="AIC15293.1"/>
    </source>
</evidence>
<name>A0A060HID0_9ARCH</name>
<dbReference type="HOGENOM" id="CLU_1880968_0_0_2"/>
<evidence type="ECO:0000313" key="2">
    <source>
        <dbReference type="Proteomes" id="UP000027093"/>
    </source>
</evidence>